<dbReference type="PRINTS" id="PR00040">
    <property type="entry name" value="HTHMERR"/>
</dbReference>
<dbReference type="Gene3D" id="1.10.1660.10">
    <property type="match status" value="1"/>
</dbReference>
<dbReference type="PANTHER" id="PTHR30204">
    <property type="entry name" value="REDOX-CYCLING DRUG-SENSING TRANSCRIPTIONAL ACTIVATOR SOXR"/>
    <property type="match status" value="1"/>
</dbReference>
<dbReference type="Pfam" id="PF08241">
    <property type="entry name" value="Methyltransf_11"/>
    <property type="match status" value="1"/>
</dbReference>
<dbReference type="GO" id="GO:0003700">
    <property type="term" value="F:DNA-binding transcription factor activity"/>
    <property type="evidence" value="ECO:0007669"/>
    <property type="project" value="InterPro"/>
</dbReference>
<evidence type="ECO:0000259" key="2">
    <source>
        <dbReference type="PROSITE" id="PS50937"/>
    </source>
</evidence>
<dbReference type="InterPro" id="IPR013216">
    <property type="entry name" value="Methyltransf_11"/>
</dbReference>
<dbReference type="SUPFAM" id="SSF46955">
    <property type="entry name" value="Putative DNA-binding domain"/>
    <property type="match status" value="1"/>
</dbReference>
<organism evidence="3 4">
    <name type="scientific">Longibaculum muris</name>
    <dbReference type="NCBI Taxonomy" id="1796628"/>
    <lineage>
        <taxon>Bacteria</taxon>
        <taxon>Bacillati</taxon>
        <taxon>Bacillota</taxon>
        <taxon>Erysipelotrichia</taxon>
        <taxon>Erysipelotrichales</taxon>
        <taxon>Coprobacillaceae</taxon>
        <taxon>Longibaculum</taxon>
    </lineage>
</organism>
<dbReference type="InterPro" id="IPR009061">
    <property type="entry name" value="DNA-bd_dom_put_sf"/>
</dbReference>
<keyword evidence="4" id="KW-1185">Reference proteome</keyword>
<dbReference type="Pfam" id="PF13411">
    <property type="entry name" value="MerR_1"/>
    <property type="match status" value="1"/>
</dbReference>
<dbReference type="PROSITE" id="PS50937">
    <property type="entry name" value="HTH_MERR_2"/>
    <property type="match status" value="1"/>
</dbReference>
<evidence type="ECO:0000256" key="1">
    <source>
        <dbReference type="ARBA" id="ARBA00023125"/>
    </source>
</evidence>
<reference evidence="3 4" key="1">
    <citation type="submission" date="2019-03" db="EMBL/GenBank/DDBJ databases">
        <title>Genomic Encyclopedia of Type Strains, Phase IV (KMG-IV): sequencing the most valuable type-strain genomes for metagenomic binning, comparative biology and taxonomic classification.</title>
        <authorList>
            <person name="Goeker M."/>
        </authorList>
    </citation>
    <scope>NUCLEOTIDE SEQUENCE [LARGE SCALE GENOMIC DNA]</scope>
    <source>
        <strain evidence="3 4">DSM 29487</strain>
    </source>
</reference>
<dbReference type="GO" id="GO:0008757">
    <property type="term" value="F:S-adenosylmethionine-dependent methyltransferase activity"/>
    <property type="evidence" value="ECO:0007669"/>
    <property type="project" value="InterPro"/>
</dbReference>
<gene>
    <name evidence="3" type="ORF">EDD60_105128</name>
</gene>
<comment type="caution">
    <text evidence="3">The sequence shown here is derived from an EMBL/GenBank/DDBJ whole genome shotgun (WGS) entry which is preliminary data.</text>
</comment>
<sequence length="383" mass="44123">MKKYTSGQFAKLANVTLRTIRYYDNEGLLKPFFVAPNGFRYYVDNDLIKLQQILLFKYLGFSLNEIKSMNLNDVDSITLSNALFVQKKMVEEKIDQMSKVEEAIDNTIMELKKHNDINWENMLSLIHLTNNSANIYTQFKDVSNLNARINLHDLYSTNKQGCFIWLLSTLKLSYYDKVLEIGCGDGSLWRGQSSNFNITLSDKSEGMVNDARRNLGDKFNYQVIRCEEIPFLDGSFDVVIANHVLFYLKDLNKGLSEINRALKGNGRFICSTYGKDHMKEIDALVKKFDNSIYLSSNNLYDVFGKENGASILGQYFSDVEWIQYEDSLFVDNVDALIAYIVSCHGNQNEIILARYQEFRNFVIKEMKDGLRITKDAGIFVCKK</sequence>
<dbReference type="PROSITE" id="PS00552">
    <property type="entry name" value="HTH_MERR_1"/>
    <property type="match status" value="1"/>
</dbReference>
<evidence type="ECO:0000313" key="4">
    <source>
        <dbReference type="Proteomes" id="UP000295515"/>
    </source>
</evidence>
<dbReference type="Proteomes" id="UP000295515">
    <property type="component" value="Unassembled WGS sequence"/>
</dbReference>
<protein>
    <submittedName>
        <fullName evidence="3">DNA-binding transcriptional MerR regulator</fullName>
    </submittedName>
</protein>
<dbReference type="InterPro" id="IPR000551">
    <property type="entry name" value="MerR-type_HTH_dom"/>
</dbReference>
<feature type="domain" description="HTH merR-type" evidence="2">
    <location>
        <begin position="3"/>
        <end position="72"/>
    </location>
</feature>
<dbReference type="GO" id="GO:0003677">
    <property type="term" value="F:DNA binding"/>
    <property type="evidence" value="ECO:0007669"/>
    <property type="project" value="UniProtKB-KW"/>
</dbReference>
<dbReference type="CDD" id="cd01106">
    <property type="entry name" value="HTH_TipAL-Mta"/>
    <property type="match status" value="1"/>
</dbReference>
<dbReference type="EMBL" id="SMCQ01000005">
    <property type="protein sequence ID" value="TCW01024.1"/>
    <property type="molecule type" value="Genomic_DNA"/>
</dbReference>
<dbReference type="SUPFAM" id="SSF53335">
    <property type="entry name" value="S-adenosyl-L-methionine-dependent methyltransferases"/>
    <property type="match status" value="1"/>
</dbReference>
<name>A0A4R3Z4N8_9FIRM</name>
<evidence type="ECO:0000313" key="3">
    <source>
        <dbReference type="EMBL" id="TCW01024.1"/>
    </source>
</evidence>
<dbReference type="SMART" id="SM00422">
    <property type="entry name" value="HTH_MERR"/>
    <property type="match status" value="1"/>
</dbReference>
<accession>A0A4R3Z4N8</accession>
<dbReference type="RefSeq" id="WP_066450778.1">
    <property type="nucleotide sequence ID" value="NZ_JANKBF010000008.1"/>
</dbReference>
<dbReference type="PANTHER" id="PTHR30204:SF96">
    <property type="entry name" value="CHROMOSOME-ANCHORING PROTEIN RACA"/>
    <property type="match status" value="1"/>
</dbReference>
<dbReference type="Gene3D" id="3.40.50.150">
    <property type="entry name" value="Vaccinia Virus protein VP39"/>
    <property type="match status" value="1"/>
</dbReference>
<proteinExistence type="predicted"/>
<dbReference type="CDD" id="cd02440">
    <property type="entry name" value="AdoMet_MTases"/>
    <property type="match status" value="1"/>
</dbReference>
<dbReference type="InterPro" id="IPR029063">
    <property type="entry name" value="SAM-dependent_MTases_sf"/>
</dbReference>
<dbReference type="InterPro" id="IPR047057">
    <property type="entry name" value="MerR_fam"/>
</dbReference>
<dbReference type="GeneID" id="98914948"/>
<dbReference type="AlphaFoldDB" id="A0A4R3Z4N8"/>
<keyword evidence="1 3" id="KW-0238">DNA-binding</keyword>